<evidence type="ECO:0000256" key="1">
    <source>
        <dbReference type="SAM" id="MobiDB-lite"/>
    </source>
</evidence>
<dbReference type="EMBL" id="PGCI01001161">
    <property type="protein sequence ID" value="PLW07079.1"/>
    <property type="molecule type" value="Genomic_DNA"/>
</dbReference>
<feature type="compositionally biased region" description="Basic and acidic residues" evidence="1">
    <location>
        <begin position="60"/>
        <end position="70"/>
    </location>
</feature>
<dbReference type="STRING" id="200324.A0A2N5UGY5"/>
<dbReference type="AlphaFoldDB" id="A0A2N5UGY5"/>
<reference evidence="5 6" key="1">
    <citation type="submission" date="2017-11" db="EMBL/GenBank/DDBJ databases">
        <title>De novo assembly and phasing of dikaryotic genomes from two isolates of Puccinia coronata f. sp. avenae, the causal agent of oat crown rust.</title>
        <authorList>
            <person name="Miller M.E."/>
            <person name="Zhang Y."/>
            <person name="Omidvar V."/>
            <person name="Sperschneider J."/>
            <person name="Schwessinger B."/>
            <person name="Raley C."/>
            <person name="Palmer J.M."/>
            <person name="Garnica D."/>
            <person name="Upadhyaya N."/>
            <person name="Rathjen J."/>
            <person name="Taylor J.M."/>
            <person name="Park R.F."/>
            <person name="Dodds P.N."/>
            <person name="Hirsch C.D."/>
            <person name="Kianian S.F."/>
            <person name="Figueroa M."/>
        </authorList>
    </citation>
    <scope>NUCLEOTIDE SEQUENCE [LARGE SCALE GENOMIC DNA]</scope>
    <source>
        <strain evidence="3">12NC29</strain>
        <strain evidence="2">12SD80</strain>
    </source>
</reference>
<evidence type="ECO:0000313" key="2">
    <source>
        <dbReference type="EMBL" id="PLW07079.1"/>
    </source>
</evidence>
<sequence length="108" mass="12051">MQLQPVQPVLANPDSDGPNIYFLALPNKELSSSFSFNYYGTRLAVSSLDHHIYILPSDPESSKWPEHHSQEQPTSQPNPEPSPGANAMHNRNKTINPGLPDGPRRSRH</sequence>
<keyword evidence="5" id="KW-1185">Reference proteome</keyword>
<dbReference type="EMBL" id="PGCI01000048">
    <property type="protein sequence ID" value="PLW45462.1"/>
    <property type="molecule type" value="Genomic_DNA"/>
</dbReference>
<name>A0A2N5UGY5_9BASI</name>
<evidence type="ECO:0000313" key="3">
    <source>
        <dbReference type="EMBL" id="PLW37015.1"/>
    </source>
</evidence>
<organism evidence="3 5">
    <name type="scientific">Puccinia coronata f. sp. avenae</name>
    <dbReference type="NCBI Taxonomy" id="200324"/>
    <lineage>
        <taxon>Eukaryota</taxon>
        <taxon>Fungi</taxon>
        <taxon>Dikarya</taxon>
        <taxon>Basidiomycota</taxon>
        <taxon>Pucciniomycotina</taxon>
        <taxon>Pucciniomycetes</taxon>
        <taxon>Pucciniales</taxon>
        <taxon>Pucciniaceae</taxon>
        <taxon>Puccinia</taxon>
    </lineage>
</organism>
<dbReference type="Proteomes" id="UP000235392">
    <property type="component" value="Unassembled WGS sequence"/>
</dbReference>
<evidence type="ECO:0000313" key="5">
    <source>
        <dbReference type="Proteomes" id="UP000235388"/>
    </source>
</evidence>
<gene>
    <name evidence="3" type="ORF">PCANC_14018</name>
    <name evidence="4" type="ORF">PCASD_05952</name>
    <name evidence="2" type="ORF">PCASD_24059</name>
</gene>
<dbReference type="EMBL" id="PGCJ01000230">
    <property type="protein sequence ID" value="PLW37015.1"/>
    <property type="molecule type" value="Genomic_DNA"/>
</dbReference>
<evidence type="ECO:0000313" key="4">
    <source>
        <dbReference type="EMBL" id="PLW45462.1"/>
    </source>
</evidence>
<comment type="caution">
    <text evidence="3">The sequence shown here is derived from an EMBL/GenBank/DDBJ whole genome shotgun (WGS) entry which is preliminary data.</text>
</comment>
<evidence type="ECO:0000313" key="6">
    <source>
        <dbReference type="Proteomes" id="UP000235392"/>
    </source>
</evidence>
<feature type="region of interest" description="Disordered" evidence="1">
    <location>
        <begin position="55"/>
        <end position="108"/>
    </location>
</feature>
<accession>A0A2N5UGY5</accession>
<dbReference type="OrthoDB" id="5566198at2759"/>
<dbReference type="Proteomes" id="UP000235388">
    <property type="component" value="Unassembled WGS sequence"/>
</dbReference>
<protein>
    <submittedName>
        <fullName evidence="3">Uncharacterized protein</fullName>
    </submittedName>
</protein>
<proteinExistence type="predicted"/>